<gene>
    <name evidence="1" type="ORF">KI387_030198</name>
</gene>
<reference evidence="1 2" key="1">
    <citation type="journal article" date="2021" name="Nat. Plants">
        <title>The Taxus genome provides insights into paclitaxel biosynthesis.</title>
        <authorList>
            <person name="Xiong X."/>
            <person name="Gou J."/>
            <person name="Liao Q."/>
            <person name="Li Y."/>
            <person name="Zhou Q."/>
            <person name="Bi G."/>
            <person name="Li C."/>
            <person name="Du R."/>
            <person name="Wang X."/>
            <person name="Sun T."/>
            <person name="Guo L."/>
            <person name="Liang H."/>
            <person name="Lu P."/>
            <person name="Wu Y."/>
            <person name="Zhang Z."/>
            <person name="Ro D.K."/>
            <person name="Shang Y."/>
            <person name="Huang S."/>
            <person name="Yan J."/>
        </authorList>
    </citation>
    <scope>NUCLEOTIDE SEQUENCE [LARGE SCALE GENOMIC DNA]</scope>
    <source>
        <strain evidence="1">Ta-2019</strain>
    </source>
</reference>
<feature type="non-terminal residue" evidence="1">
    <location>
        <position position="1"/>
    </location>
</feature>
<protein>
    <submittedName>
        <fullName evidence="1">Uncharacterized protein</fullName>
    </submittedName>
</protein>
<comment type="caution">
    <text evidence="1">The sequence shown here is derived from an EMBL/GenBank/DDBJ whole genome shotgun (WGS) entry which is preliminary data.</text>
</comment>
<name>A0AA38CG79_TAXCH</name>
<evidence type="ECO:0000313" key="1">
    <source>
        <dbReference type="EMBL" id="KAH9298516.1"/>
    </source>
</evidence>
<dbReference type="Proteomes" id="UP000824469">
    <property type="component" value="Unassembled WGS sequence"/>
</dbReference>
<dbReference type="EMBL" id="JAHRHJ020000010">
    <property type="protein sequence ID" value="KAH9298516.1"/>
    <property type="molecule type" value="Genomic_DNA"/>
</dbReference>
<dbReference type="AlphaFoldDB" id="A0AA38CG79"/>
<organism evidence="1 2">
    <name type="scientific">Taxus chinensis</name>
    <name type="common">Chinese yew</name>
    <name type="synonym">Taxus wallichiana var. chinensis</name>
    <dbReference type="NCBI Taxonomy" id="29808"/>
    <lineage>
        <taxon>Eukaryota</taxon>
        <taxon>Viridiplantae</taxon>
        <taxon>Streptophyta</taxon>
        <taxon>Embryophyta</taxon>
        <taxon>Tracheophyta</taxon>
        <taxon>Spermatophyta</taxon>
        <taxon>Pinopsida</taxon>
        <taxon>Pinidae</taxon>
        <taxon>Conifers II</taxon>
        <taxon>Cupressales</taxon>
        <taxon>Taxaceae</taxon>
        <taxon>Taxus</taxon>
    </lineage>
</organism>
<proteinExistence type="predicted"/>
<accession>A0AA38CG79</accession>
<sequence>DSSSTVFSFKQTNFFASLAVDVHFEHNDVLMELLHSLLNNENGNNNSNIFCDGEHTVV</sequence>
<feature type="non-terminal residue" evidence="1">
    <location>
        <position position="58"/>
    </location>
</feature>
<keyword evidence="2" id="KW-1185">Reference proteome</keyword>
<evidence type="ECO:0000313" key="2">
    <source>
        <dbReference type="Proteomes" id="UP000824469"/>
    </source>
</evidence>